<sequence>MGLKATLITGGSVMVIGGAMIVTGLSTGAKTTITWDNGPKIVKVHKINQKFNNKNFKKITIDGGSNSYVRVVRGSQWRVSGKYLDSKLNLNTTNDELKLALRESNNPIFGIEESSQTVVVTVPYKVNLDNLNLTTDGSGITTQDISAKNLTVRNDYGGVRLNQLTAQKIDMQGDSGNYRLQNVTADTLHVNSGDGYFKAHNLTLKQASQMQGDNQQIELHTIHAPGINVANQDSSIYAGGADQADNDYHTGDQSKALTINGANNDVTIK</sequence>
<gene>
    <name evidence="2" type="ORF">G9403_01915</name>
</gene>
<dbReference type="Proteomes" id="UP001215461">
    <property type="component" value="Unassembled WGS sequence"/>
</dbReference>
<comment type="caution">
    <text evidence="2">The sequence shown here is derived from an EMBL/GenBank/DDBJ whole genome shotgun (WGS) entry which is preliminary data.</text>
</comment>
<dbReference type="RefSeq" id="WP_150190531.1">
    <property type="nucleotide sequence ID" value="NZ_CAXLJE010000006.1"/>
</dbReference>
<evidence type="ECO:0000313" key="3">
    <source>
        <dbReference type="Proteomes" id="UP001215461"/>
    </source>
</evidence>
<dbReference type="Pfam" id="PF13349">
    <property type="entry name" value="DUF4097"/>
    <property type="match status" value="1"/>
</dbReference>
<name>A0ABD4XGL2_WEIPA</name>
<protein>
    <submittedName>
        <fullName evidence="2">DUF4097 domain-containing protein</fullName>
    </submittedName>
</protein>
<evidence type="ECO:0000259" key="1">
    <source>
        <dbReference type="Pfam" id="PF13349"/>
    </source>
</evidence>
<dbReference type="InterPro" id="IPR025164">
    <property type="entry name" value="Toastrack_DUF4097"/>
</dbReference>
<dbReference type="EMBL" id="JAANXN010000002">
    <property type="protein sequence ID" value="MDF8370417.1"/>
    <property type="molecule type" value="Genomic_DNA"/>
</dbReference>
<feature type="domain" description="DUF4097" evidence="1">
    <location>
        <begin position="57"/>
        <end position="213"/>
    </location>
</feature>
<dbReference type="AlphaFoldDB" id="A0ABD4XGL2"/>
<reference evidence="2 3" key="1">
    <citation type="submission" date="2020-03" db="EMBL/GenBank/DDBJ databases">
        <title>Comparative genomics of Weissella paramesenteroides.</title>
        <authorList>
            <person name="Kant R."/>
            <person name="Takala T."/>
            <person name="Saris P."/>
        </authorList>
    </citation>
    <scope>NUCLEOTIDE SEQUENCE [LARGE SCALE GENOMIC DNA]</scope>
    <source>
        <strain evidence="2 3">SJ27-4</strain>
    </source>
</reference>
<dbReference type="Gene3D" id="2.160.20.120">
    <property type="match status" value="1"/>
</dbReference>
<accession>A0ABD4XGL2</accession>
<evidence type="ECO:0000313" key="2">
    <source>
        <dbReference type="EMBL" id="MDF8370417.1"/>
    </source>
</evidence>
<proteinExistence type="predicted"/>
<organism evidence="2 3">
    <name type="scientific">Weissella paramesenteroides</name>
    <name type="common">Leuconostoc paramesenteroides</name>
    <dbReference type="NCBI Taxonomy" id="1249"/>
    <lineage>
        <taxon>Bacteria</taxon>
        <taxon>Bacillati</taxon>
        <taxon>Bacillota</taxon>
        <taxon>Bacilli</taxon>
        <taxon>Lactobacillales</taxon>
        <taxon>Lactobacillaceae</taxon>
        <taxon>Weissella</taxon>
    </lineage>
</organism>